<gene>
    <name evidence="4" type="ORF">PRZ48_003550</name>
</gene>
<dbReference type="Proteomes" id="UP001305779">
    <property type="component" value="Unassembled WGS sequence"/>
</dbReference>
<keyword evidence="2" id="KW-0472">Membrane</keyword>
<proteinExistence type="predicted"/>
<name>A0ABR0EVE9_ZASCE</name>
<feature type="chain" id="PRO_5046852319" evidence="3">
    <location>
        <begin position="26"/>
        <end position="317"/>
    </location>
</feature>
<feature type="transmembrane region" description="Helical" evidence="2">
    <location>
        <begin position="295"/>
        <end position="316"/>
    </location>
</feature>
<keyword evidence="5" id="KW-1185">Reference proteome</keyword>
<keyword evidence="2" id="KW-0812">Transmembrane</keyword>
<evidence type="ECO:0000256" key="2">
    <source>
        <dbReference type="SAM" id="Phobius"/>
    </source>
</evidence>
<accession>A0ABR0EVE9</accession>
<evidence type="ECO:0000256" key="1">
    <source>
        <dbReference type="SAM" id="MobiDB-lite"/>
    </source>
</evidence>
<keyword evidence="2" id="KW-1133">Transmembrane helix</keyword>
<reference evidence="4 5" key="1">
    <citation type="journal article" date="2023" name="G3 (Bethesda)">
        <title>A chromosome-level genome assembly of Zasmidium syzygii isolated from banana leaves.</title>
        <authorList>
            <person name="van Westerhoven A.C."/>
            <person name="Mehrabi R."/>
            <person name="Talebi R."/>
            <person name="Steentjes M.B.F."/>
            <person name="Corcolon B."/>
            <person name="Chong P.A."/>
            <person name="Kema G.H.J."/>
            <person name="Seidl M.F."/>
        </authorList>
    </citation>
    <scope>NUCLEOTIDE SEQUENCE [LARGE SCALE GENOMIC DNA]</scope>
    <source>
        <strain evidence="4 5">P124</strain>
    </source>
</reference>
<feature type="signal peptide" evidence="3">
    <location>
        <begin position="1"/>
        <end position="25"/>
    </location>
</feature>
<keyword evidence="3" id="KW-0732">Signal</keyword>
<feature type="region of interest" description="Disordered" evidence="1">
    <location>
        <begin position="109"/>
        <end position="130"/>
    </location>
</feature>
<evidence type="ECO:0000313" key="4">
    <source>
        <dbReference type="EMBL" id="KAK4505587.1"/>
    </source>
</evidence>
<organism evidence="4 5">
    <name type="scientific">Zasmidium cellare</name>
    <name type="common">Wine cellar mold</name>
    <name type="synonym">Racodium cellare</name>
    <dbReference type="NCBI Taxonomy" id="395010"/>
    <lineage>
        <taxon>Eukaryota</taxon>
        <taxon>Fungi</taxon>
        <taxon>Dikarya</taxon>
        <taxon>Ascomycota</taxon>
        <taxon>Pezizomycotina</taxon>
        <taxon>Dothideomycetes</taxon>
        <taxon>Dothideomycetidae</taxon>
        <taxon>Mycosphaerellales</taxon>
        <taxon>Mycosphaerellaceae</taxon>
        <taxon>Zasmidium</taxon>
    </lineage>
</organism>
<feature type="compositionally biased region" description="Polar residues" evidence="1">
    <location>
        <begin position="28"/>
        <end position="59"/>
    </location>
</feature>
<dbReference type="EMBL" id="JAXOVC010000002">
    <property type="protein sequence ID" value="KAK4505587.1"/>
    <property type="molecule type" value="Genomic_DNA"/>
</dbReference>
<evidence type="ECO:0000313" key="5">
    <source>
        <dbReference type="Proteomes" id="UP001305779"/>
    </source>
</evidence>
<comment type="caution">
    <text evidence="4">The sequence shown here is derived from an EMBL/GenBank/DDBJ whole genome shotgun (WGS) entry which is preliminary data.</text>
</comment>
<sequence>MPRPQAGKMKYTTAALLATFALANAQSTQIETETAAGQTDTVTAPASEPSSVGPSQYSSPVEEACNPSNSSGMPNFDAPCNAVVAIEYQCIYGPDYLTAAANAGPYNRLRRRQSDDSDDDDDASLPMQSNSTQRTCICESQFFDQVQGCANCYTAHGSTEDMDSGLADKSAIASLSSAYCAVSATPSLGLADYLFDWAENYNSSNPATSTPSTMSDPIGNKTDVSLYFTPSVTGTAAWIVAEATSGASSGMGSITSENTVSGMIRPTASANNAAAQSSGSASGASGTGASSTSSAGGAIVTAAGMGMLGLAGLVAVL</sequence>
<feature type="region of interest" description="Disordered" evidence="1">
    <location>
        <begin position="28"/>
        <end position="70"/>
    </location>
</feature>
<protein>
    <submittedName>
        <fullName evidence="4">Uncharacterized protein</fullName>
    </submittedName>
</protein>
<evidence type="ECO:0000256" key="3">
    <source>
        <dbReference type="SAM" id="SignalP"/>
    </source>
</evidence>